<accession>A0A6G0VXG6</accession>
<dbReference type="AlphaFoldDB" id="A0A6G0VXG6"/>
<dbReference type="Proteomes" id="UP000478052">
    <property type="component" value="Unassembled WGS sequence"/>
</dbReference>
<sequence length="69" mass="7911">MTCAFLFLCLSSCFRAVKVLRFLSVSDRKMKLVGTLGVKSKKFTIVFKSVKKNPKKVTEKQEFLLKTSF</sequence>
<keyword evidence="1" id="KW-0732">Signal</keyword>
<evidence type="ECO:0000313" key="3">
    <source>
        <dbReference type="Proteomes" id="UP000478052"/>
    </source>
</evidence>
<name>A0A6G0VXG6_APHCR</name>
<proteinExistence type="predicted"/>
<organism evidence="2 3">
    <name type="scientific">Aphis craccivora</name>
    <name type="common">Cowpea aphid</name>
    <dbReference type="NCBI Taxonomy" id="307492"/>
    <lineage>
        <taxon>Eukaryota</taxon>
        <taxon>Metazoa</taxon>
        <taxon>Ecdysozoa</taxon>
        <taxon>Arthropoda</taxon>
        <taxon>Hexapoda</taxon>
        <taxon>Insecta</taxon>
        <taxon>Pterygota</taxon>
        <taxon>Neoptera</taxon>
        <taxon>Paraneoptera</taxon>
        <taxon>Hemiptera</taxon>
        <taxon>Sternorrhyncha</taxon>
        <taxon>Aphidomorpha</taxon>
        <taxon>Aphidoidea</taxon>
        <taxon>Aphididae</taxon>
        <taxon>Aphidini</taxon>
        <taxon>Aphis</taxon>
        <taxon>Aphis</taxon>
    </lineage>
</organism>
<evidence type="ECO:0000256" key="1">
    <source>
        <dbReference type="SAM" id="SignalP"/>
    </source>
</evidence>
<feature type="signal peptide" evidence="1">
    <location>
        <begin position="1"/>
        <end position="16"/>
    </location>
</feature>
<reference evidence="2 3" key="1">
    <citation type="submission" date="2019-08" db="EMBL/GenBank/DDBJ databases">
        <title>Whole genome of Aphis craccivora.</title>
        <authorList>
            <person name="Voronova N.V."/>
            <person name="Shulinski R.S."/>
            <person name="Bandarenka Y.V."/>
            <person name="Zhorov D.G."/>
            <person name="Warner D."/>
        </authorList>
    </citation>
    <scope>NUCLEOTIDE SEQUENCE [LARGE SCALE GENOMIC DNA]</scope>
    <source>
        <strain evidence="2">180601</strain>
        <tissue evidence="2">Whole Body</tissue>
    </source>
</reference>
<comment type="caution">
    <text evidence="2">The sequence shown here is derived from an EMBL/GenBank/DDBJ whole genome shotgun (WGS) entry which is preliminary data.</text>
</comment>
<evidence type="ECO:0000313" key="2">
    <source>
        <dbReference type="EMBL" id="KAF0711515.1"/>
    </source>
</evidence>
<keyword evidence="3" id="KW-1185">Reference proteome</keyword>
<feature type="chain" id="PRO_5026092715" evidence="1">
    <location>
        <begin position="17"/>
        <end position="69"/>
    </location>
</feature>
<dbReference type="EMBL" id="VUJU01011226">
    <property type="protein sequence ID" value="KAF0711515.1"/>
    <property type="molecule type" value="Genomic_DNA"/>
</dbReference>
<protein>
    <submittedName>
        <fullName evidence="2">Uncharacterized protein</fullName>
    </submittedName>
</protein>
<gene>
    <name evidence="2" type="ORF">FWK35_00039102</name>
</gene>